<dbReference type="AlphaFoldDB" id="A0AAE1HGP1"/>
<sequence length="503" mass="57494">MYWGQQKISNLKPHLRSKIVAKHLLMMIRESIFKEVGAKICLEEVITDLKDLEENGILFKGKTVPVTVEFMLGDSLGQHLIGGFIESFSGEFMCRFCVITRQDMKADPLITKEPRTIADYNRCALRAMLTGSHCKGIKATCELNQLKYFHASSHLVPCVAHDCYEGAFSWDMAGIISGFVEKKWFSYKLLNKRIKKFKCVGVDSTNKPAFVPSDGEKLGGHAVQNWTMIRLFYFIIGDKIQNFEDDGWLLYLKLKELSEYFCAPSFKKIDVPYIQDVLLPSYFHLRRTVLPKVEIRPKHHFVAHYPGLMLKYGPLIYIWTLPFEQKHKFFKELMRNTKNFINPEFTCAERQQMYFCLTSLDPMFPDENIESRREDLSANSLSGDLSVFISSLNLIGWSSFPSVVANNGINYKCKDVLILLANDEMSLSIGTLKVIVSKGSHLNFILEVKDANYIAAIGNYEIDLDSSGNFVMVSADSLKYPVPQPVYPIRGKMLFSLKHKILI</sequence>
<proteinExistence type="predicted"/>
<accession>A0AAE1HGP1</accession>
<dbReference type="Proteomes" id="UP001219518">
    <property type="component" value="Unassembled WGS sequence"/>
</dbReference>
<comment type="caution">
    <text evidence="1">The sequence shown here is derived from an EMBL/GenBank/DDBJ whole genome shotgun (WGS) entry which is preliminary data.</text>
</comment>
<dbReference type="PANTHER" id="PTHR31912:SF35">
    <property type="entry name" value="C2H2-TYPE DOMAIN-CONTAINING PROTEIN"/>
    <property type="match status" value="1"/>
</dbReference>
<protein>
    <submittedName>
        <fullName evidence="1">Acyl-[acyl-carrier-protein]--UDP-N-acetylglucosamine O-acyltransferase</fullName>
    </submittedName>
</protein>
<evidence type="ECO:0000313" key="1">
    <source>
        <dbReference type="EMBL" id="KAK3920798.1"/>
    </source>
</evidence>
<name>A0AAE1HGP1_9NEOP</name>
<organism evidence="1 2">
    <name type="scientific">Frankliniella fusca</name>
    <dbReference type="NCBI Taxonomy" id="407009"/>
    <lineage>
        <taxon>Eukaryota</taxon>
        <taxon>Metazoa</taxon>
        <taxon>Ecdysozoa</taxon>
        <taxon>Arthropoda</taxon>
        <taxon>Hexapoda</taxon>
        <taxon>Insecta</taxon>
        <taxon>Pterygota</taxon>
        <taxon>Neoptera</taxon>
        <taxon>Paraneoptera</taxon>
        <taxon>Thysanoptera</taxon>
        <taxon>Terebrantia</taxon>
        <taxon>Thripoidea</taxon>
        <taxon>Thripidae</taxon>
        <taxon>Frankliniella</taxon>
    </lineage>
</organism>
<reference evidence="1" key="1">
    <citation type="submission" date="2021-07" db="EMBL/GenBank/DDBJ databases">
        <authorList>
            <person name="Catto M.A."/>
            <person name="Jacobson A."/>
            <person name="Kennedy G."/>
            <person name="Labadie P."/>
            <person name="Hunt B.G."/>
            <person name="Srinivasan R."/>
        </authorList>
    </citation>
    <scope>NUCLEOTIDE SEQUENCE</scope>
    <source>
        <strain evidence="1">PL_HMW_Pooled</strain>
        <tissue evidence="1">Head</tissue>
    </source>
</reference>
<gene>
    <name evidence="1" type="ORF">KUF71_010035</name>
</gene>
<dbReference type="PANTHER" id="PTHR31912">
    <property type="entry name" value="IP13529P"/>
    <property type="match status" value="1"/>
</dbReference>
<keyword evidence="2" id="KW-1185">Reference proteome</keyword>
<evidence type="ECO:0000313" key="2">
    <source>
        <dbReference type="Proteomes" id="UP001219518"/>
    </source>
</evidence>
<dbReference type="EMBL" id="JAHWGI010001022">
    <property type="protein sequence ID" value="KAK3920798.1"/>
    <property type="molecule type" value="Genomic_DNA"/>
</dbReference>
<reference evidence="1" key="2">
    <citation type="journal article" date="2023" name="BMC Genomics">
        <title>Pest status, molecular evolution, and epigenetic factors derived from the genome assembly of Frankliniella fusca, a thysanopteran phytovirus vector.</title>
        <authorList>
            <person name="Catto M.A."/>
            <person name="Labadie P.E."/>
            <person name="Jacobson A.L."/>
            <person name="Kennedy G.G."/>
            <person name="Srinivasan R."/>
            <person name="Hunt B.G."/>
        </authorList>
    </citation>
    <scope>NUCLEOTIDE SEQUENCE</scope>
    <source>
        <strain evidence="1">PL_HMW_Pooled</strain>
    </source>
</reference>